<organism evidence="2 3">
    <name type="scientific">Sulfuriferula multivorans</name>
    <dbReference type="NCBI Taxonomy" id="1559896"/>
    <lineage>
        <taxon>Bacteria</taxon>
        <taxon>Pseudomonadati</taxon>
        <taxon>Pseudomonadota</taxon>
        <taxon>Betaproteobacteria</taxon>
        <taxon>Nitrosomonadales</taxon>
        <taxon>Sulfuricellaceae</taxon>
        <taxon>Sulfuriferula</taxon>
    </lineage>
</organism>
<sequence>MSALREQGDNAPTQEAIFKAVTAQRALIELATTKTKAARRYSQRYKDAQSATMGTTATPAGGVDYSQPVKPSDAEIWDH</sequence>
<feature type="compositionally biased region" description="Low complexity" evidence="1">
    <location>
        <begin position="51"/>
        <end position="62"/>
    </location>
</feature>
<evidence type="ECO:0000256" key="1">
    <source>
        <dbReference type="SAM" id="MobiDB-lite"/>
    </source>
</evidence>
<name>A0A7C9P8N5_9PROT</name>
<reference evidence="2 3" key="1">
    <citation type="submission" date="2019-09" db="EMBL/GenBank/DDBJ databases">
        <title>H2 Metabolism Revealed by Metagenomic Analysis in Subglacial Sediment of East Antarctica.</title>
        <authorList>
            <person name="Yang Z."/>
            <person name="Zhang Y."/>
            <person name="Lv Y."/>
            <person name="Yan W."/>
            <person name="Xiao X."/>
            <person name="Sun B."/>
            <person name="Ma H."/>
        </authorList>
    </citation>
    <scope>NUCLEOTIDE SEQUENCE [LARGE SCALE GENOMIC DNA]</scope>
    <source>
        <strain evidence="2">Bin2_2</strain>
    </source>
</reference>
<protein>
    <submittedName>
        <fullName evidence="2">Uncharacterized protein</fullName>
    </submittedName>
</protein>
<dbReference type="Proteomes" id="UP000483432">
    <property type="component" value="Unassembled WGS sequence"/>
</dbReference>
<dbReference type="EMBL" id="JAAFGW010000158">
    <property type="protein sequence ID" value="NDP48773.1"/>
    <property type="molecule type" value="Genomic_DNA"/>
</dbReference>
<evidence type="ECO:0000313" key="2">
    <source>
        <dbReference type="EMBL" id="NDP48773.1"/>
    </source>
</evidence>
<gene>
    <name evidence="2" type="ORF">GZ085_10365</name>
</gene>
<comment type="caution">
    <text evidence="2">The sequence shown here is derived from an EMBL/GenBank/DDBJ whole genome shotgun (WGS) entry which is preliminary data.</text>
</comment>
<accession>A0A7C9P8N5</accession>
<feature type="region of interest" description="Disordered" evidence="1">
    <location>
        <begin position="45"/>
        <end position="79"/>
    </location>
</feature>
<evidence type="ECO:0000313" key="3">
    <source>
        <dbReference type="Proteomes" id="UP000483432"/>
    </source>
</evidence>
<dbReference type="AlphaFoldDB" id="A0A7C9P8N5"/>
<proteinExistence type="predicted"/>